<accession>A0ABQ1PPX8</accession>
<dbReference type="SUPFAM" id="SSF56112">
    <property type="entry name" value="Protein kinase-like (PK-like)"/>
    <property type="match status" value="1"/>
</dbReference>
<evidence type="ECO:0000313" key="1">
    <source>
        <dbReference type="EMBL" id="GGD00746.1"/>
    </source>
</evidence>
<gene>
    <name evidence="1" type="ORF">GCM10007418_20010</name>
</gene>
<protein>
    <submittedName>
        <fullName evidence="1">Toluene tolerance protein</fullName>
    </submittedName>
</protein>
<sequence length="195" mass="22387">MQSMSSEQFAAMRINAEVIEKDGHGEKVLRLTDGTYLKLFRRKSWFSKTVFFPPAERFAVNAAELAQMGIPCPHIISVFKLNEPYRSVVHYSPLEGITLRQLLNEDPSLEQLELFGMLGEFITHLHELGVYFRSLHLGNIVLTPAGNLGLIDISDMRCLGKPLPKRMRNRNYRHLLRYEKDWALVHPLAASLVRQ</sequence>
<organism evidence="1 2">
    <name type="scientific">Halopseudomonas salina</name>
    <dbReference type="NCBI Taxonomy" id="1323744"/>
    <lineage>
        <taxon>Bacteria</taxon>
        <taxon>Pseudomonadati</taxon>
        <taxon>Pseudomonadota</taxon>
        <taxon>Gammaproteobacteria</taxon>
        <taxon>Pseudomonadales</taxon>
        <taxon>Pseudomonadaceae</taxon>
        <taxon>Halopseudomonas</taxon>
    </lineage>
</organism>
<dbReference type="RefSeq" id="WP_150278267.1">
    <property type="nucleotide sequence ID" value="NZ_BMFF01000003.1"/>
</dbReference>
<reference evidence="2" key="1">
    <citation type="journal article" date="2019" name="Int. J. Syst. Evol. Microbiol.">
        <title>The Global Catalogue of Microorganisms (GCM) 10K type strain sequencing project: providing services to taxonomists for standard genome sequencing and annotation.</title>
        <authorList>
            <consortium name="The Broad Institute Genomics Platform"/>
            <consortium name="The Broad Institute Genome Sequencing Center for Infectious Disease"/>
            <person name="Wu L."/>
            <person name="Ma J."/>
        </authorList>
    </citation>
    <scope>NUCLEOTIDE SEQUENCE [LARGE SCALE GENOMIC DNA]</scope>
    <source>
        <strain evidence="2">CGMCC 1.12482</strain>
    </source>
</reference>
<comment type="caution">
    <text evidence="1">The sequence shown here is derived from an EMBL/GenBank/DDBJ whole genome shotgun (WGS) entry which is preliminary data.</text>
</comment>
<dbReference type="EMBL" id="BMFF01000003">
    <property type="protein sequence ID" value="GGD00746.1"/>
    <property type="molecule type" value="Genomic_DNA"/>
</dbReference>
<dbReference type="InterPro" id="IPR011009">
    <property type="entry name" value="Kinase-like_dom_sf"/>
</dbReference>
<proteinExistence type="predicted"/>
<name>A0ABQ1PPX8_9GAMM</name>
<keyword evidence="2" id="KW-1185">Reference proteome</keyword>
<evidence type="ECO:0000313" key="2">
    <source>
        <dbReference type="Proteomes" id="UP000638188"/>
    </source>
</evidence>
<dbReference type="Proteomes" id="UP000638188">
    <property type="component" value="Unassembled WGS sequence"/>
</dbReference>